<dbReference type="Proteomes" id="UP000015961">
    <property type="component" value="Unassembled WGS sequence"/>
</dbReference>
<dbReference type="HAMAP" id="MF_00337">
    <property type="entry name" value="Exonuc_7_S"/>
    <property type="match status" value="1"/>
</dbReference>
<dbReference type="GO" id="GO:0008855">
    <property type="term" value="F:exodeoxyribonuclease VII activity"/>
    <property type="evidence" value="ECO:0007669"/>
    <property type="project" value="UniProtKB-UniRule"/>
</dbReference>
<comment type="caution">
    <text evidence="7">The sequence shown here is derived from an EMBL/GenBank/DDBJ whole genome shotgun (WGS) entry which is preliminary data.</text>
</comment>
<dbReference type="EMBL" id="ASWO01000001">
    <property type="protein sequence ID" value="EOT87038.1"/>
    <property type="molecule type" value="Genomic_DNA"/>
</dbReference>
<keyword evidence="4 6" id="KW-0378">Hydrolase</keyword>
<dbReference type="GO" id="GO:0005829">
    <property type="term" value="C:cytosol"/>
    <property type="evidence" value="ECO:0007669"/>
    <property type="project" value="TreeGrafter"/>
</dbReference>
<dbReference type="PATRIC" id="fig|1140003.3.peg.92"/>
<dbReference type="InterPro" id="IPR003761">
    <property type="entry name" value="Exonuc_VII_S"/>
</dbReference>
<dbReference type="OrthoDB" id="9798666at2"/>
<evidence type="ECO:0000256" key="4">
    <source>
        <dbReference type="ARBA" id="ARBA00022801"/>
    </source>
</evidence>
<sequence length="73" mass="8336">MSQQTFEKSLAELEKIVTQLEQGDVALEESLTAFKRGMELSKQCKDTLQHAEKTLAKIMSETNEELVFDEETK</sequence>
<dbReference type="NCBIfam" id="NF002138">
    <property type="entry name" value="PRK00977.1-2"/>
    <property type="match status" value="1"/>
</dbReference>
<keyword evidence="8" id="KW-1185">Reference proteome</keyword>
<comment type="function">
    <text evidence="6">Bidirectionally degrades single-stranded DNA into large acid-insoluble oligonucleotides, which are then degraded further into small acid-soluble oligonucleotides.</text>
</comment>
<dbReference type="GO" id="GO:0009318">
    <property type="term" value="C:exodeoxyribonuclease VII complex"/>
    <property type="evidence" value="ECO:0007669"/>
    <property type="project" value="UniProtKB-UniRule"/>
</dbReference>
<keyword evidence="5 6" id="KW-0269">Exonuclease</keyword>
<dbReference type="InterPro" id="IPR037004">
    <property type="entry name" value="Exonuc_VII_ssu_sf"/>
</dbReference>
<dbReference type="eggNOG" id="COG1722">
    <property type="taxonomic scope" value="Bacteria"/>
</dbReference>
<dbReference type="GO" id="GO:0006308">
    <property type="term" value="P:DNA catabolic process"/>
    <property type="evidence" value="ECO:0007669"/>
    <property type="project" value="UniProtKB-UniRule"/>
</dbReference>
<proteinExistence type="inferred from homology"/>
<dbReference type="NCBIfam" id="TIGR01280">
    <property type="entry name" value="xseB"/>
    <property type="match status" value="1"/>
</dbReference>
<name>S0PEC6_9ENTE</name>
<comment type="subunit">
    <text evidence="6">Heterooligomer composed of large and small subunits.</text>
</comment>
<organism evidence="7 8">
    <name type="scientific">Enterococcus sulfureus ATCC 49903</name>
    <dbReference type="NCBI Taxonomy" id="1140003"/>
    <lineage>
        <taxon>Bacteria</taxon>
        <taxon>Bacillati</taxon>
        <taxon>Bacillota</taxon>
        <taxon>Bacilli</taxon>
        <taxon>Lactobacillales</taxon>
        <taxon>Enterococcaceae</taxon>
        <taxon>Enterococcus</taxon>
    </lineage>
</organism>
<dbReference type="PIRSF" id="PIRSF006488">
    <property type="entry name" value="Exonuc_VII_S"/>
    <property type="match status" value="1"/>
</dbReference>
<evidence type="ECO:0000313" key="7">
    <source>
        <dbReference type="EMBL" id="EOT87038.1"/>
    </source>
</evidence>
<reference evidence="7 8" key="1">
    <citation type="submission" date="2013-03" db="EMBL/GenBank/DDBJ databases">
        <title>The Genome Sequence of Enterococcus sulfureus ATCC_49903 (PacBio/Illumina hybrid assembly).</title>
        <authorList>
            <consortium name="The Broad Institute Genomics Platform"/>
            <consortium name="The Broad Institute Genome Sequencing Center for Infectious Disease"/>
            <person name="Earl A."/>
            <person name="Russ C."/>
            <person name="Gilmore M."/>
            <person name="Surin D."/>
            <person name="Walker B."/>
            <person name="Young S."/>
            <person name="Zeng Q."/>
            <person name="Gargeya S."/>
            <person name="Fitzgerald M."/>
            <person name="Haas B."/>
            <person name="Abouelleil A."/>
            <person name="Allen A.W."/>
            <person name="Alvarado L."/>
            <person name="Arachchi H.M."/>
            <person name="Berlin A.M."/>
            <person name="Chapman S.B."/>
            <person name="Gainer-Dewar J."/>
            <person name="Goldberg J."/>
            <person name="Griggs A."/>
            <person name="Gujja S."/>
            <person name="Hansen M."/>
            <person name="Howarth C."/>
            <person name="Imamovic A."/>
            <person name="Ireland A."/>
            <person name="Larimer J."/>
            <person name="McCowan C."/>
            <person name="Murphy C."/>
            <person name="Pearson M."/>
            <person name="Poon T.W."/>
            <person name="Priest M."/>
            <person name="Roberts A."/>
            <person name="Saif S."/>
            <person name="Shea T."/>
            <person name="Sisk P."/>
            <person name="Sykes S."/>
            <person name="Wortman J."/>
            <person name="Nusbaum C."/>
            <person name="Birren B."/>
        </authorList>
    </citation>
    <scope>NUCLEOTIDE SEQUENCE [LARGE SCALE GENOMIC DNA]</scope>
    <source>
        <strain evidence="7 8">ATCC 49903</strain>
    </source>
</reference>
<gene>
    <name evidence="6" type="primary">xseB</name>
    <name evidence="7" type="ORF">I573_00093</name>
</gene>
<keyword evidence="2 6" id="KW-0963">Cytoplasm</keyword>
<evidence type="ECO:0000256" key="5">
    <source>
        <dbReference type="ARBA" id="ARBA00022839"/>
    </source>
</evidence>
<dbReference type="EC" id="3.1.11.6" evidence="6"/>
<dbReference type="PANTHER" id="PTHR34137">
    <property type="entry name" value="EXODEOXYRIBONUCLEASE 7 SMALL SUBUNIT"/>
    <property type="match status" value="1"/>
</dbReference>
<dbReference type="Gene3D" id="1.10.287.1040">
    <property type="entry name" value="Exonuclease VII, small subunit"/>
    <property type="match status" value="1"/>
</dbReference>
<protein>
    <recommendedName>
        <fullName evidence="6">Exodeoxyribonuclease 7 small subunit</fullName>
        <ecNumber evidence="6">3.1.11.6</ecNumber>
    </recommendedName>
    <alternativeName>
        <fullName evidence="6">Exodeoxyribonuclease VII small subunit</fullName>
        <shortName evidence="6">Exonuclease VII small subunit</shortName>
    </alternativeName>
</protein>
<comment type="subcellular location">
    <subcellularLocation>
        <location evidence="6">Cytoplasm</location>
    </subcellularLocation>
</comment>
<keyword evidence="3 6" id="KW-0540">Nuclease</keyword>
<evidence type="ECO:0000313" key="8">
    <source>
        <dbReference type="Proteomes" id="UP000015961"/>
    </source>
</evidence>
<dbReference type="SUPFAM" id="SSF116842">
    <property type="entry name" value="XseB-like"/>
    <property type="match status" value="1"/>
</dbReference>
<evidence type="ECO:0000256" key="6">
    <source>
        <dbReference type="HAMAP-Rule" id="MF_00337"/>
    </source>
</evidence>
<evidence type="ECO:0000256" key="2">
    <source>
        <dbReference type="ARBA" id="ARBA00022490"/>
    </source>
</evidence>
<dbReference type="STRING" id="1140003.OMY_00094"/>
<dbReference type="RefSeq" id="WP_016184586.1">
    <property type="nucleotide sequence ID" value="NZ_ASWO01000001.1"/>
</dbReference>
<dbReference type="PANTHER" id="PTHR34137:SF1">
    <property type="entry name" value="EXODEOXYRIBONUCLEASE 7 SMALL SUBUNIT"/>
    <property type="match status" value="1"/>
</dbReference>
<comment type="catalytic activity">
    <reaction evidence="6">
        <text>Exonucleolytic cleavage in either 5'- to 3'- or 3'- to 5'-direction to yield nucleoside 5'-phosphates.</text>
        <dbReference type="EC" id="3.1.11.6"/>
    </reaction>
</comment>
<dbReference type="AlphaFoldDB" id="S0PEC6"/>
<evidence type="ECO:0000256" key="3">
    <source>
        <dbReference type="ARBA" id="ARBA00022722"/>
    </source>
</evidence>
<evidence type="ECO:0000256" key="1">
    <source>
        <dbReference type="ARBA" id="ARBA00009998"/>
    </source>
</evidence>
<accession>S0PEC6</accession>
<dbReference type="Pfam" id="PF02609">
    <property type="entry name" value="Exonuc_VII_S"/>
    <property type="match status" value="1"/>
</dbReference>
<comment type="similarity">
    <text evidence="1 6">Belongs to the XseB family.</text>
</comment>